<evidence type="ECO:0000313" key="4">
    <source>
        <dbReference type="Proteomes" id="UP000287865"/>
    </source>
</evidence>
<dbReference type="SUPFAM" id="SSF53335">
    <property type="entry name" value="S-adenosyl-L-methionine-dependent methyltransferases"/>
    <property type="match status" value="1"/>
</dbReference>
<organism evidence="1 3">
    <name type="scientific">Aliidiomarina maris</name>
    <dbReference type="NCBI Taxonomy" id="531312"/>
    <lineage>
        <taxon>Bacteria</taxon>
        <taxon>Pseudomonadati</taxon>
        <taxon>Pseudomonadota</taxon>
        <taxon>Gammaproteobacteria</taxon>
        <taxon>Alteromonadales</taxon>
        <taxon>Idiomarinaceae</taxon>
        <taxon>Aliidiomarina</taxon>
    </lineage>
</organism>
<dbReference type="Proteomes" id="UP000249203">
    <property type="component" value="Unassembled WGS sequence"/>
</dbReference>
<dbReference type="EMBL" id="QLMD01000010">
    <property type="protein sequence ID" value="RAJ95350.1"/>
    <property type="molecule type" value="Genomic_DNA"/>
</dbReference>
<sequence length="183" mass="20258">MKHSALFTYIERLQGERPWGHFLDAGTGAKSLAWVGSLDTKQWTAVTASTSMAEQSKAQFPGVMRPQNRIPVENWIDPKLVSGETFDTVLLDYFVGAVEGFAPYWQESVLPRVSQLVAPGGRLYITALDPYVPLHAEDEVGRFVGAAMLKHADEMQQRGLELIARHDGLAHGFDYVIAAERTA</sequence>
<reference evidence="2 4" key="1">
    <citation type="journal article" date="2018" name="Front. Microbiol.">
        <title>Genome-Based Analysis Reveals the Taxonomy and Diversity of the Family Idiomarinaceae.</title>
        <authorList>
            <person name="Liu Y."/>
            <person name="Lai Q."/>
            <person name="Shao Z."/>
        </authorList>
    </citation>
    <scope>NUCLEOTIDE SEQUENCE [LARGE SCALE GENOMIC DNA]</scope>
    <source>
        <strain evidence="2 4">CF12-14</strain>
    </source>
</reference>
<evidence type="ECO:0000313" key="2">
    <source>
        <dbReference type="EMBL" id="RUO22758.1"/>
    </source>
</evidence>
<dbReference type="AlphaFoldDB" id="A0A327WSK6"/>
<dbReference type="Proteomes" id="UP000287865">
    <property type="component" value="Unassembled WGS sequence"/>
</dbReference>
<name>A0A327WSK6_9GAMM</name>
<dbReference type="OrthoDB" id="7558956at2"/>
<evidence type="ECO:0008006" key="5">
    <source>
        <dbReference type="Google" id="ProtNLM"/>
    </source>
</evidence>
<dbReference type="Gene3D" id="3.40.50.150">
    <property type="entry name" value="Vaccinia Virus protein VP39"/>
    <property type="match status" value="1"/>
</dbReference>
<dbReference type="InterPro" id="IPR029063">
    <property type="entry name" value="SAM-dependent_MTases_sf"/>
</dbReference>
<gene>
    <name evidence="1" type="ORF">B0I24_11032</name>
    <name evidence="2" type="ORF">CWE07_10870</name>
</gene>
<keyword evidence="4" id="KW-1185">Reference proteome</keyword>
<accession>A0A327WSK6</accession>
<reference evidence="1 3" key="2">
    <citation type="submission" date="2018-06" db="EMBL/GenBank/DDBJ databases">
        <title>Genomic Encyclopedia of Type Strains, Phase III (KMG-III): the genomes of soil and plant-associated and newly described type strains.</title>
        <authorList>
            <person name="Whitman W."/>
        </authorList>
    </citation>
    <scope>NUCLEOTIDE SEQUENCE [LARGE SCALE GENOMIC DNA]</scope>
    <source>
        <strain evidence="1 3">CGMCC 1.15366</strain>
    </source>
</reference>
<evidence type="ECO:0000313" key="3">
    <source>
        <dbReference type="Proteomes" id="UP000249203"/>
    </source>
</evidence>
<dbReference type="CDD" id="cd02440">
    <property type="entry name" value="AdoMet_MTases"/>
    <property type="match status" value="1"/>
</dbReference>
<evidence type="ECO:0000313" key="1">
    <source>
        <dbReference type="EMBL" id="RAJ95350.1"/>
    </source>
</evidence>
<dbReference type="RefSeq" id="WP_111569866.1">
    <property type="nucleotide sequence ID" value="NZ_PIPK01000010.1"/>
</dbReference>
<proteinExistence type="predicted"/>
<comment type="caution">
    <text evidence="1">The sequence shown here is derived from an EMBL/GenBank/DDBJ whole genome shotgun (WGS) entry which is preliminary data.</text>
</comment>
<dbReference type="EMBL" id="PIPK01000010">
    <property type="protein sequence ID" value="RUO22758.1"/>
    <property type="molecule type" value="Genomic_DNA"/>
</dbReference>
<protein>
    <recommendedName>
        <fullName evidence="5">Methyltransferase family protein</fullName>
    </recommendedName>
</protein>